<name>A0AA85J794_TRIRE</name>
<protein>
    <submittedName>
        <fullName evidence="2 3">Uncharacterized protein</fullName>
    </submittedName>
</protein>
<evidence type="ECO:0000313" key="1">
    <source>
        <dbReference type="Proteomes" id="UP000050795"/>
    </source>
</evidence>
<dbReference type="PANTHER" id="PTHR15922:SF2">
    <property type="entry name" value="NBAS SUBUNIT OF NRZ TETHERING COMPLEX"/>
    <property type="match status" value="1"/>
</dbReference>
<proteinExistence type="predicted"/>
<evidence type="ECO:0000313" key="2">
    <source>
        <dbReference type="WBParaSite" id="TREG1_131170.3"/>
    </source>
</evidence>
<reference evidence="1" key="1">
    <citation type="submission" date="2022-06" db="EMBL/GenBank/DDBJ databases">
        <authorList>
            <person name="Berger JAMES D."/>
            <person name="Berger JAMES D."/>
        </authorList>
    </citation>
    <scope>NUCLEOTIDE SEQUENCE [LARGE SCALE GENOMIC DNA]</scope>
</reference>
<reference evidence="2 3" key="2">
    <citation type="submission" date="2023-11" db="UniProtKB">
        <authorList>
            <consortium name="WormBaseParasite"/>
        </authorList>
    </citation>
    <scope>IDENTIFICATION</scope>
</reference>
<keyword evidence="1" id="KW-1185">Reference proteome</keyword>
<sequence length="3040" mass="346747">MRVKQRSNRTTNIKEVIKVKLEWMEEIVYLLDEKRPSDSASENVKSNEYNHVNYPHIIDELAEWSIRLDSSLSVENSYYVAVNLLRCRNISLYSVHPSLSLSSSDEIKASTDKETNAFSFPRINQLFSNSWRKISEIITAYFPPSQVLISYAHLRENNCPWQLGYLSSETVQGQALCLIATHWLELMELPRKLQSSNSLSTEHIKQLNDITPFELLQSSTVSFTHYDSDTNQIVANHSKITRKWYLSYVDPFPQWRIVSFVSFKADETFDQDSLNEKPVSASDNLYYITAIGYSNGSIDIIDLSIDENEKPDINQTIRRSRIFIPPPFTQSIASTSNRKPLFPIVFLSFIDIFHLLVGHFRGHVDLWHLDWKAKNFPGRMMMRIYPNNPCQPLTSSPLLAGVFDLTSNLLVVSSLPNANMTKTSKLMHQKLGLMCYHVSKKAPYLIPTMLSSPSDKTSYGITNFYGTCKDISIQLLCTLFRHNRGLTGDNQDAITSMVLGNFSTSLPTLASSNLSEKLLLGSLQSSGSYSVWLVPSCELLLLIANSNMNPNASNISGDPTPDKHNRPFRITWWTRPLESDQEITDQQDIQLSVLHENGLIDVLDIKKCGTEFYPKVARKLEGLKLPTYPVFATHSTDLSNSPHAYCLSEIILLSTCLKSNSLPNNTLKSQQKIFNYCVRCTRLKSTTHTGLFDHYLRLGKFQKALQLCCLSSKENSEIVYKQMWKKLSCEFWKLKNFEEFIHSTLESIQSYPLWVIKQCLDYLPKYVPFNVDYTLLLSCMRLVLNYGLKILQNNSKYLHYKEDIWYQTVSDCLSMYLTHINCVECIIQAELMFHPVNNESVNLSLVNQQTNQPRIDDILGALSNFRTHSLLDIAFSYARGEQFIALRILFEHFPRSVGLYRLLIASSLSETIDPDVYMNQIFSLPWITSSELDCCITSDGNNCVSEEVNAIQSTFTISLLLDWESLNDPLKLIRVFSHWLIERSAQIDSRSGLTDYALNLLCLGTCICEELVKGKEIDEEVKMCLMSLKKVRRDFIDLAHIIYSKYILPTTIINDISGDIHNTTFIRHSNDGIRAFQFQMKHFQSFNSKTILSLLFRVSMNMISTNSNNNNNMNINQISHDNTSVIATERFVSFIIYQLLPHLAERCTPAEYSELINSILLYAANSMGSLSGHIKLLESIKMKSFPVNYNNYLLESLNNTVTWIDNFHLDRNTTYVDILNPYQLLSSLTYVLLKYEPNFKADSLNQSGSIIISSLNTYLTDANHLIHAMLAYSFQDYNNTTSLQQIDKTQWKQLLESMQLIARCTSALDDLKSLINSMEKYLISSIDLPYSFIGYFYRCSHDGGYFRNLLNCWINIFGRLAVAFEREEVVDNNDGMMMMTSTTTHRRRSVVVQPRISEHAVEKLSDYLHQFYKILSEAFHNCPAEAWLTIGLQYALFASGNQYFIELSRDFCLNFTDDSSRINFQKISAKLSKQTLDNWGICLLNATRSYVNISIPSRGDLKMIFTDLTNSTGEFNVDMMTTMDPNELLARHCLSIVNSLGDKINWNKSLAVKFNLEEHLLNASTYLGTINRLLPSSIQRLPLVSPYKLRCLWRNDLNSNNNNENNNQLNSELHTKRINLLIESFTKLIILYSNNNNNNLNMAATFDSNYLNKLSVTFLMTIEQLKICFIRSMLNYLQSLSDNVEEGEGEKNCYPTVYLLNVTLQFLNELIEMPYGSCWLECAHWAGYPLEIFTLNSYHCRPLKSTGATTTPPENNSTNKGIRSNYDDKLSTWTCLHALYNIKRSTCTTSLNRKNSSSLHSPIELWTVERYRLRLARFALAYCTSSEELYDLTDFLGLCTLRLEWVSLSVIMSNDDKRKELDRKSLSGGVFKQFTKFISYNVDQSLSEEEKASGSLKRIDLCLPPFYSEISDSLSISELMMISDTTVDILAPIDSINYGAEEHRLWFAFLFNWGRCNDAIKATVVVIDDDGDGQESVNAASVWAKAILQTASRDTRLSLSYAGTGAKFCRFFSASQTSYLDQITSVILPLLEEASTNHSQTFDNTCRIALVLMCYTLISIYESKNMHSKYCLACGCFPSGVELSSAYCSYITSKDFSSKFGKLRKQLINACLLVLRESLTQRLVNRFPGIDYSRFCEDKAYREDSIYGLCATHFSLGLRLCTCYSLSQLEGLFCRLEYLFRDEDYPASDTIKQKINTLIKWILKLPNGREILLQRSEKNIYPFLSGFEQIRLFFHLLPAECETCLFDGITIELHRKILTILCKTPEVTTTTTDDHNLCVNRLSYQEFLKSLHEPLSQLHKHSLFNYLKSEHDAEIVGKVVEQIQTDDDAGDDNNKNHFSPLHVGDVYAIYAMRIFYNISEHKSYAKNNSDALMRLFKFISPGNTSRDVTRFMNWLNELLYSEFSSQHLSIKQRHFILEVSQLYTSRMSSGSIGSEWRTAEESIKLYVEHFKRITHLLNNILFPQRKTSRHSQQASETDEIDISGNFENKYALPKEFYQKLISMKPDDNQSDMLNFLKELIIAVKPSVNSSSYSSPTSSVSMKISASLETLGKLLPSCLKTFKIDTEIWIDILCEGLSAYFCILPSVFELRYEVFTQSNITGHKQTEQPLAFVNSQAQSIYPYLQKFLDLFIISDSDVDDVGVGVGDDDPSSSSSPPRVNSEQLLVCLLANSTIRRLFGASLLASYTEIGNDWQTSDVLSSDVLSIFSKTIKSLLLTFKSSSRLSGDEWDKLLCINNNNNDDDVDDNNVDELKRCIQRLIDEISTSGKCSSKESVGDMMEDTFSLRDNAELIRSVIELVDLIFNDDIIPEKSDFLQQLWTHWYQYCQKSGLVFLDNGLCNSQLLIYAWTSCCIPPVEFAKAGLKILSEYYSGSSTSASSSSSSPSLGDLVKSTVYPSAYQAAILNVGLMQSSIEVINTVLSLVTMLSDESVIHCLDSNVCCYFICSNPNLWLSLPNTSYYPAIVYGKIFHKMFNSLINFLEFSNSVVRCKIGRLLCILLRDKDMWLEAGKLCTIVHHIRPGSVPMAYLMKLVQKMDSADTM</sequence>
<accession>A0AA85J794</accession>
<dbReference type="GO" id="GO:0000149">
    <property type="term" value="F:SNARE binding"/>
    <property type="evidence" value="ECO:0007669"/>
    <property type="project" value="TreeGrafter"/>
</dbReference>
<evidence type="ECO:0000313" key="3">
    <source>
        <dbReference type="WBParaSite" id="TREG1_131230.1"/>
    </source>
</evidence>
<dbReference type="GO" id="GO:0070939">
    <property type="term" value="C:Dsl1/NZR complex"/>
    <property type="evidence" value="ECO:0007669"/>
    <property type="project" value="TreeGrafter"/>
</dbReference>
<dbReference type="PANTHER" id="PTHR15922">
    <property type="entry name" value="NEUROBLASTOMA-AMPLIFIED SEQUENCE"/>
    <property type="match status" value="1"/>
</dbReference>
<dbReference type="Proteomes" id="UP000050795">
    <property type="component" value="Unassembled WGS sequence"/>
</dbReference>
<dbReference type="GO" id="GO:0006890">
    <property type="term" value="P:retrograde vesicle-mediated transport, Golgi to endoplasmic reticulum"/>
    <property type="evidence" value="ECO:0007669"/>
    <property type="project" value="TreeGrafter"/>
</dbReference>
<dbReference type="WBParaSite" id="TREG1_131230.1">
    <property type="protein sequence ID" value="TREG1_131230.1"/>
    <property type="gene ID" value="TREG1_131230"/>
</dbReference>
<organism evidence="1 3">
    <name type="scientific">Trichobilharzia regenti</name>
    <name type="common">Nasal bird schistosome</name>
    <dbReference type="NCBI Taxonomy" id="157069"/>
    <lineage>
        <taxon>Eukaryota</taxon>
        <taxon>Metazoa</taxon>
        <taxon>Spiralia</taxon>
        <taxon>Lophotrochozoa</taxon>
        <taxon>Platyhelminthes</taxon>
        <taxon>Trematoda</taxon>
        <taxon>Digenea</taxon>
        <taxon>Strigeidida</taxon>
        <taxon>Schistosomatoidea</taxon>
        <taxon>Schistosomatidae</taxon>
        <taxon>Trichobilharzia</taxon>
    </lineage>
</organism>
<dbReference type="WBParaSite" id="TREG1_131170.3">
    <property type="protein sequence ID" value="TREG1_131170.3"/>
    <property type="gene ID" value="TREG1_131170"/>
</dbReference>